<evidence type="ECO:0000256" key="1">
    <source>
        <dbReference type="SAM" id="MobiDB-lite"/>
    </source>
</evidence>
<evidence type="ECO:0000313" key="4">
    <source>
        <dbReference type="Proteomes" id="UP000694553"/>
    </source>
</evidence>
<name>A0A8U7P256_CORMO</name>
<reference evidence="4" key="1">
    <citation type="submission" date="2019-10" db="EMBL/GenBank/DDBJ databases">
        <title>Corvus moneduloides (New Caledonian crow) genome, bCorMon1, primary haplotype.</title>
        <authorList>
            <person name="Rutz C."/>
            <person name="Fungtammasan C."/>
            <person name="Mountcastle J."/>
            <person name="Formenti G."/>
            <person name="Chow W."/>
            <person name="Howe K."/>
            <person name="Steele M.P."/>
            <person name="Fernandes J."/>
            <person name="Gilbert M.T.P."/>
            <person name="Fedrigo O."/>
            <person name="Jarvis E.D."/>
            <person name="Gemmell N."/>
        </authorList>
    </citation>
    <scope>NUCLEOTIDE SEQUENCE [LARGE SCALE GENOMIC DNA]</scope>
</reference>
<protein>
    <submittedName>
        <fullName evidence="3">Uncharacterized protein</fullName>
    </submittedName>
</protein>
<accession>A0A8U7P256</accession>
<keyword evidence="4" id="KW-1185">Reference proteome</keyword>
<feature type="region of interest" description="Disordered" evidence="1">
    <location>
        <begin position="22"/>
        <end position="117"/>
    </location>
</feature>
<organism evidence="3 4">
    <name type="scientific">Corvus moneduloides</name>
    <name type="common">New Caledonian crow</name>
    <dbReference type="NCBI Taxonomy" id="1196302"/>
    <lineage>
        <taxon>Eukaryota</taxon>
        <taxon>Metazoa</taxon>
        <taxon>Chordata</taxon>
        <taxon>Craniata</taxon>
        <taxon>Vertebrata</taxon>
        <taxon>Euteleostomi</taxon>
        <taxon>Archelosauria</taxon>
        <taxon>Archosauria</taxon>
        <taxon>Dinosauria</taxon>
        <taxon>Saurischia</taxon>
        <taxon>Theropoda</taxon>
        <taxon>Coelurosauria</taxon>
        <taxon>Aves</taxon>
        <taxon>Neognathae</taxon>
        <taxon>Neoaves</taxon>
        <taxon>Telluraves</taxon>
        <taxon>Australaves</taxon>
        <taxon>Passeriformes</taxon>
        <taxon>Corvoidea</taxon>
        <taxon>Corvidae</taxon>
        <taxon>Corvus</taxon>
    </lineage>
</organism>
<keyword evidence="2" id="KW-0732">Signal</keyword>
<reference evidence="3" key="2">
    <citation type="submission" date="2025-08" db="UniProtKB">
        <authorList>
            <consortium name="Ensembl"/>
        </authorList>
    </citation>
    <scope>IDENTIFICATION</scope>
</reference>
<proteinExistence type="predicted"/>
<reference evidence="3" key="3">
    <citation type="submission" date="2025-09" db="UniProtKB">
        <authorList>
            <consortium name="Ensembl"/>
        </authorList>
    </citation>
    <scope>IDENTIFICATION</scope>
</reference>
<dbReference type="Proteomes" id="UP000694553">
    <property type="component" value="Unassembled WGS sequence"/>
</dbReference>
<feature type="signal peptide" evidence="2">
    <location>
        <begin position="1"/>
        <end position="22"/>
    </location>
</feature>
<evidence type="ECO:0000313" key="3">
    <source>
        <dbReference type="Ensembl" id="ENSCMUP00000031528.1"/>
    </source>
</evidence>
<sequence>MAGRPVLLLLLLLAGTPRSARACPGTPSSAPVSPGPAAPSEQGVRFVGRCSGLGSGGRTPVLSRRDPRSSPASGRRRRSGAAPRRRRRRPGSAAPVPAAPRPRPRAPPAAAEVSGDGGPGCCGVIEGWGRGIWGHQGDTGGGAGRGWFGGACQWWDGIPVVRACPSAPSIPPCLSIPIPSHPSLSISSVPILSPLGINAALSPGRSGWGPQGGAQARLSARSWDPPVAPFWTMATPQRFGRRR</sequence>
<gene>
    <name evidence="3" type="primary">LOC116436610</name>
</gene>
<feature type="compositionally biased region" description="Pro residues" evidence="1">
    <location>
        <begin position="97"/>
        <end position="107"/>
    </location>
</feature>
<feature type="chain" id="PRO_5043905054" evidence="2">
    <location>
        <begin position="23"/>
        <end position="243"/>
    </location>
</feature>
<dbReference type="Ensembl" id="ENSCMUT00000031433.1">
    <property type="protein sequence ID" value="ENSCMUP00000031528.1"/>
    <property type="gene ID" value="ENSCMUG00000019695.1"/>
</dbReference>
<dbReference type="AlphaFoldDB" id="A0A8U7P256"/>
<feature type="compositionally biased region" description="Basic residues" evidence="1">
    <location>
        <begin position="74"/>
        <end position="90"/>
    </location>
</feature>
<evidence type="ECO:0000256" key="2">
    <source>
        <dbReference type="SAM" id="SignalP"/>
    </source>
</evidence>